<dbReference type="Proteomes" id="UP000441754">
    <property type="component" value="Unassembled WGS sequence"/>
</dbReference>
<dbReference type="InterPro" id="IPR014710">
    <property type="entry name" value="RmlC-like_jellyroll"/>
</dbReference>
<dbReference type="PANTHER" id="PTHR35848">
    <property type="entry name" value="OXALATE-BINDING PROTEIN"/>
    <property type="match status" value="1"/>
</dbReference>
<feature type="domain" description="Cupin type-2" evidence="3">
    <location>
        <begin position="185"/>
        <end position="249"/>
    </location>
</feature>
<dbReference type="InterPro" id="IPR013096">
    <property type="entry name" value="Cupin_2"/>
</dbReference>
<dbReference type="OrthoDB" id="1413132at2"/>
<dbReference type="Pfam" id="PF07883">
    <property type="entry name" value="Cupin_2"/>
    <property type="match status" value="2"/>
</dbReference>
<sequence length="255" mass="28506">MKLLVSFLFLTVFSARSAFAQTIPSKVYSWEKAPVEKRGGFEDRTIVEGTTRDFNNFSVHGITIPPNQPSRPAEILEDEAMIIVKTGELTVSLGSRIKTLGPGSVVLIVPGDAHRLENKSSAPVTYHVMRYTSKEVPDLDLTRMEGGSFWVDWKDVVYKPNTNGGRRNIFDQSTVMCKRFEMHVTTLNEGLWSHPPHTHRAAEILMLIENTAQESIDGKMQSAQVGDIIFLESNVPHGILNTAKGSCTYFAFQFE</sequence>
<gene>
    <name evidence="4" type="ORF">GJJ30_16125</name>
</gene>
<organism evidence="4 5">
    <name type="scientific">Larkinella terrae</name>
    <dbReference type="NCBI Taxonomy" id="2025311"/>
    <lineage>
        <taxon>Bacteria</taxon>
        <taxon>Pseudomonadati</taxon>
        <taxon>Bacteroidota</taxon>
        <taxon>Cytophagia</taxon>
        <taxon>Cytophagales</taxon>
        <taxon>Spirosomataceae</taxon>
        <taxon>Larkinella</taxon>
    </lineage>
</organism>
<comment type="caution">
    <text evidence="4">The sequence shown here is derived from an EMBL/GenBank/DDBJ whole genome shotgun (WGS) entry which is preliminary data.</text>
</comment>
<dbReference type="GO" id="GO:0046872">
    <property type="term" value="F:metal ion binding"/>
    <property type="evidence" value="ECO:0007669"/>
    <property type="project" value="UniProtKB-KW"/>
</dbReference>
<reference evidence="4 5" key="1">
    <citation type="journal article" date="2018" name="Antonie Van Leeuwenhoek">
        <title>Larkinella terrae sp. nov., isolated from soil on Jeju Island, South Korea.</title>
        <authorList>
            <person name="Ten L.N."/>
            <person name="Jeon J."/>
            <person name="Park S.J."/>
            <person name="Park S."/>
            <person name="Lee S.Y."/>
            <person name="Kim M.K."/>
            <person name="Jung H.Y."/>
        </authorList>
    </citation>
    <scope>NUCLEOTIDE SEQUENCE [LARGE SCALE GENOMIC DNA]</scope>
    <source>
        <strain evidence="4 5">KCTC 52001</strain>
    </source>
</reference>
<dbReference type="InterPro" id="IPR011051">
    <property type="entry name" value="RmlC_Cupin_sf"/>
</dbReference>
<keyword evidence="2" id="KW-0732">Signal</keyword>
<dbReference type="RefSeq" id="WP_154176194.1">
    <property type="nucleotide sequence ID" value="NZ_WJXZ01000009.1"/>
</dbReference>
<dbReference type="PANTHER" id="PTHR35848:SF6">
    <property type="entry name" value="CUPIN TYPE-2 DOMAIN-CONTAINING PROTEIN"/>
    <property type="match status" value="1"/>
</dbReference>
<feature type="chain" id="PRO_5029829135" evidence="2">
    <location>
        <begin position="21"/>
        <end position="255"/>
    </location>
</feature>
<feature type="domain" description="Cupin type-2" evidence="3">
    <location>
        <begin position="63"/>
        <end position="127"/>
    </location>
</feature>
<accession>A0A7K0EN09</accession>
<dbReference type="Gene3D" id="2.60.120.10">
    <property type="entry name" value="Jelly Rolls"/>
    <property type="match status" value="1"/>
</dbReference>
<evidence type="ECO:0000259" key="3">
    <source>
        <dbReference type="Pfam" id="PF07883"/>
    </source>
</evidence>
<proteinExistence type="predicted"/>
<evidence type="ECO:0000313" key="5">
    <source>
        <dbReference type="Proteomes" id="UP000441754"/>
    </source>
</evidence>
<dbReference type="SUPFAM" id="SSF51182">
    <property type="entry name" value="RmlC-like cupins"/>
    <property type="match status" value="1"/>
</dbReference>
<dbReference type="AlphaFoldDB" id="A0A7K0EN09"/>
<dbReference type="InterPro" id="IPR051610">
    <property type="entry name" value="GPI/OXD"/>
</dbReference>
<evidence type="ECO:0000256" key="1">
    <source>
        <dbReference type="ARBA" id="ARBA00022723"/>
    </source>
</evidence>
<dbReference type="EMBL" id="WJXZ01000009">
    <property type="protein sequence ID" value="MRS62828.1"/>
    <property type="molecule type" value="Genomic_DNA"/>
</dbReference>
<evidence type="ECO:0000256" key="2">
    <source>
        <dbReference type="SAM" id="SignalP"/>
    </source>
</evidence>
<evidence type="ECO:0000313" key="4">
    <source>
        <dbReference type="EMBL" id="MRS62828.1"/>
    </source>
</evidence>
<keyword evidence="5" id="KW-1185">Reference proteome</keyword>
<feature type="signal peptide" evidence="2">
    <location>
        <begin position="1"/>
        <end position="20"/>
    </location>
</feature>
<keyword evidence="1" id="KW-0479">Metal-binding</keyword>
<protein>
    <submittedName>
        <fullName evidence="4">Cupin domain-containing protein</fullName>
    </submittedName>
</protein>
<name>A0A7K0EN09_9BACT</name>